<evidence type="ECO:0000256" key="1">
    <source>
        <dbReference type="ARBA" id="ARBA00022553"/>
    </source>
</evidence>
<name>A0A7K1SD46_9BACT</name>
<reference evidence="10 11" key="1">
    <citation type="submission" date="2019-12" db="EMBL/GenBank/DDBJ databases">
        <title>Spirosoma sp. HMF4905 genome sequencing and assembly.</title>
        <authorList>
            <person name="Kang H."/>
            <person name="Cha I."/>
            <person name="Kim H."/>
            <person name="Joh K."/>
        </authorList>
    </citation>
    <scope>NUCLEOTIDE SEQUENCE [LARGE SCALE GENOMIC DNA]</scope>
    <source>
        <strain evidence="10 11">HMF4905</strain>
    </source>
</reference>
<dbReference type="NCBIfam" id="TIGR03705">
    <property type="entry name" value="poly_P_kin"/>
    <property type="match status" value="1"/>
</dbReference>
<keyword evidence="6 7" id="KW-0460">Magnesium</keyword>
<dbReference type="SUPFAM" id="SSF56024">
    <property type="entry name" value="Phospholipase D/nuclease"/>
    <property type="match status" value="2"/>
</dbReference>
<keyword evidence="11" id="KW-1185">Reference proteome</keyword>
<dbReference type="HAMAP" id="MF_00347">
    <property type="entry name" value="Polyphosphate_kinase"/>
    <property type="match status" value="1"/>
</dbReference>
<keyword evidence="3 7" id="KW-0547">Nucleotide-binding</keyword>
<comment type="cofactor">
    <cofactor evidence="7">
        <name>Mg(2+)</name>
        <dbReference type="ChEBI" id="CHEBI:18420"/>
    </cofactor>
</comment>
<dbReference type="NCBIfam" id="NF003917">
    <property type="entry name" value="PRK05443.1-1"/>
    <property type="match status" value="1"/>
</dbReference>
<dbReference type="Pfam" id="PF17941">
    <property type="entry name" value="PP_kinase_C_1"/>
    <property type="match status" value="1"/>
</dbReference>
<dbReference type="GO" id="GO:0046872">
    <property type="term" value="F:metal ion binding"/>
    <property type="evidence" value="ECO:0007669"/>
    <property type="project" value="UniProtKB-KW"/>
</dbReference>
<dbReference type="PROSITE" id="PS50035">
    <property type="entry name" value="PLD"/>
    <property type="match status" value="1"/>
</dbReference>
<keyword evidence="4 7" id="KW-0418">Kinase</keyword>
<evidence type="ECO:0000256" key="7">
    <source>
        <dbReference type="HAMAP-Rule" id="MF_00347"/>
    </source>
</evidence>
<dbReference type="PANTHER" id="PTHR30218:SF0">
    <property type="entry name" value="POLYPHOSPHATE KINASE"/>
    <property type="match status" value="1"/>
</dbReference>
<dbReference type="Gene3D" id="3.30.870.10">
    <property type="entry name" value="Endonuclease Chain A"/>
    <property type="match status" value="2"/>
</dbReference>
<dbReference type="Pfam" id="PF13090">
    <property type="entry name" value="PP_kinase_C"/>
    <property type="match status" value="1"/>
</dbReference>
<evidence type="ECO:0000256" key="2">
    <source>
        <dbReference type="ARBA" id="ARBA00022679"/>
    </source>
</evidence>
<dbReference type="PANTHER" id="PTHR30218">
    <property type="entry name" value="POLYPHOSPHATE KINASE"/>
    <property type="match status" value="1"/>
</dbReference>
<feature type="binding site" evidence="7">
    <location>
        <position position="47"/>
    </location>
    <ligand>
        <name>ATP</name>
        <dbReference type="ChEBI" id="CHEBI:30616"/>
    </ligand>
</feature>
<feature type="active site" description="Phosphohistidine intermediate" evidence="7">
    <location>
        <position position="432"/>
    </location>
</feature>
<gene>
    <name evidence="10" type="primary">ppk1</name>
    <name evidence="7" type="synonym">ppk</name>
    <name evidence="10" type="ORF">GO755_15680</name>
</gene>
<evidence type="ECO:0000256" key="6">
    <source>
        <dbReference type="ARBA" id="ARBA00022842"/>
    </source>
</evidence>
<dbReference type="GO" id="GO:0008976">
    <property type="term" value="F:polyphosphate kinase activity"/>
    <property type="evidence" value="ECO:0007669"/>
    <property type="project" value="UniProtKB-UniRule"/>
</dbReference>
<dbReference type="Proteomes" id="UP000436006">
    <property type="component" value="Unassembled WGS sequence"/>
</dbReference>
<dbReference type="InterPro" id="IPR036832">
    <property type="entry name" value="PPK_N_dom_sf"/>
</dbReference>
<dbReference type="AlphaFoldDB" id="A0A7K1SD46"/>
<dbReference type="InterPro" id="IPR036830">
    <property type="entry name" value="PP_kinase_middle_dom_sf"/>
</dbReference>
<dbReference type="InterPro" id="IPR001736">
    <property type="entry name" value="PLipase_D/transphosphatidylase"/>
</dbReference>
<feature type="binding site" evidence="7">
    <location>
        <position position="372"/>
    </location>
    <ligand>
        <name>Mg(2+)</name>
        <dbReference type="ChEBI" id="CHEBI:18420"/>
    </ligand>
</feature>
<evidence type="ECO:0000259" key="9">
    <source>
        <dbReference type="PROSITE" id="PS50035"/>
    </source>
</evidence>
<keyword evidence="5 7" id="KW-0067">ATP-binding</keyword>
<comment type="caution">
    <text evidence="10">The sequence shown here is derived from an EMBL/GenBank/DDBJ whole genome shotgun (WGS) entry which is preliminary data.</text>
</comment>
<organism evidence="10 11">
    <name type="scientific">Spirosoma arboris</name>
    <dbReference type="NCBI Taxonomy" id="2682092"/>
    <lineage>
        <taxon>Bacteria</taxon>
        <taxon>Pseudomonadati</taxon>
        <taxon>Bacteroidota</taxon>
        <taxon>Cytophagia</taxon>
        <taxon>Cytophagales</taxon>
        <taxon>Cytophagaceae</taxon>
        <taxon>Spirosoma</taxon>
    </lineage>
</organism>
<dbReference type="InterPro" id="IPR025198">
    <property type="entry name" value="PPK_N_dom"/>
</dbReference>
<comment type="catalytic activity">
    <reaction evidence="7 8">
        <text>[phosphate](n) + ATP = [phosphate](n+1) + ADP</text>
        <dbReference type="Rhea" id="RHEA:19573"/>
        <dbReference type="Rhea" id="RHEA-COMP:9859"/>
        <dbReference type="Rhea" id="RHEA-COMP:14280"/>
        <dbReference type="ChEBI" id="CHEBI:16838"/>
        <dbReference type="ChEBI" id="CHEBI:30616"/>
        <dbReference type="ChEBI" id="CHEBI:456216"/>
        <dbReference type="EC" id="2.7.4.1"/>
    </reaction>
</comment>
<dbReference type="SUPFAM" id="SSF140356">
    <property type="entry name" value="PPK N-terminal domain-like"/>
    <property type="match status" value="1"/>
</dbReference>
<dbReference type="CDD" id="cd09164">
    <property type="entry name" value="PLDc_EcPPK1_C1_like"/>
    <property type="match status" value="1"/>
</dbReference>
<sequence>MALFATPVYFDRDLSWLSFNERILQEAANPAVPLYERIRFLAIFSSNLDEFSRVRVPALLAIHAPGESYEEIADSTRWQAVQDTLQRQLTMFGQVLTGQLLPLLDQHKIHVYYREELPDSYHSVLSEYFYSRVLAFLQPVWLTNDPGKTLFLEDSASYFVVALEKNHQPGVTQYVLLNIPRGQLPRFLVLSPTDDRQAIVFLDDIIRQQLSIVFPDCFIQGSYSFKINRDADSSIHDEEVGEIDQKVANMIDMRERGLPSRFLFDATMPVELRNFLANYFALSDQEMIEGGRYHNLRDLDQLPNPSGLSLTFPPQPPSPHRALQGDKSIFDRLAQKDYLLHFPYQSYNHILRFFNEAAIDPYVSEIYVSLYRVASDSFIVNALMSAARNGKKVTVFVELKARFDEANNLKWAKRMKAAGIHLIYSIPSLKVHAKTALIKRKSGLTIQHYGLVATGNFNESTARFYTDHVLLTSHSGITQELDLLFAYLRNRELPTNYPFLSFQHLLVSQFNLMDRFLALIDREIAHKQAGHPARIVIKLNNLQEKTMIDKLYEASRAGVPIDLIVRSICCLVPGVPGLSETITVRRIVDRYLEHGRVFIFHNNGQREIYLGSADWMNRNLHHRIEVCCPIYDPVLQDEMQAIIDLQLADNQQARLIDSNLEMIPVPDQSKQLRSQQAIYTWLAERSVG</sequence>
<dbReference type="RefSeq" id="WP_157586119.1">
    <property type="nucleotide sequence ID" value="NZ_WPIN01000005.1"/>
</dbReference>
<keyword evidence="1 7" id="KW-0597">Phosphoprotein</keyword>
<dbReference type="Gene3D" id="1.20.58.310">
    <property type="entry name" value="Polyphosphate kinase N-terminal domain"/>
    <property type="match status" value="1"/>
</dbReference>
<dbReference type="GO" id="GO:0009358">
    <property type="term" value="C:polyphosphate kinase complex"/>
    <property type="evidence" value="ECO:0007669"/>
    <property type="project" value="InterPro"/>
</dbReference>
<dbReference type="InterPro" id="IPR003414">
    <property type="entry name" value="PP_kinase"/>
</dbReference>
<dbReference type="EC" id="2.7.4.1" evidence="7 8"/>
<comment type="similarity">
    <text evidence="7 8">Belongs to the polyphosphate kinase 1 (PPK1) family.</text>
</comment>
<dbReference type="CDD" id="cd09167">
    <property type="entry name" value="PLDc_EcPPK1_C2_like"/>
    <property type="match status" value="1"/>
</dbReference>
<dbReference type="Pfam" id="PF13089">
    <property type="entry name" value="PP_kinase_N"/>
    <property type="match status" value="1"/>
</dbReference>
<keyword evidence="7" id="KW-0479">Metal-binding</keyword>
<dbReference type="InterPro" id="IPR024953">
    <property type="entry name" value="PP_kinase_middle"/>
</dbReference>
<comment type="PTM">
    <text evidence="7 8">An intermediate of this reaction is the autophosphorylated ppk in which a phosphate is covalently linked to a histidine residue through a N-P bond.</text>
</comment>
<feature type="binding site" evidence="7">
    <location>
        <position position="566"/>
    </location>
    <ligand>
        <name>ATP</name>
        <dbReference type="ChEBI" id="CHEBI:30616"/>
    </ligand>
</feature>
<dbReference type="EMBL" id="WPIN01000005">
    <property type="protein sequence ID" value="MVM31486.1"/>
    <property type="molecule type" value="Genomic_DNA"/>
</dbReference>
<keyword evidence="2 7" id="KW-0808">Transferase</keyword>
<dbReference type="SUPFAM" id="SSF143724">
    <property type="entry name" value="PHP14-like"/>
    <property type="match status" value="1"/>
</dbReference>
<dbReference type="PIRSF" id="PIRSF015589">
    <property type="entry name" value="PP_kinase"/>
    <property type="match status" value="1"/>
</dbReference>
<feature type="binding site" evidence="7">
    <location>
        <position position="402"/>
    </location>
    <ligand>
        <name>Mg(2+)</name>
        <dbReference type="ChEBI" id="CHEBI:18420"/>
    </ligand>
</feature>
<protein>
    <recommendedName>
        <fullName evidence="7 8">Polyphosphate kinase</fullName>
        <ecNumber evidence="7 8">2.7.4.1</ecNumber>
    </recommendedName>
    <alternativeName>
        <fullName evidence="7">ATP-polyphosphate phosphotransferase</fullName>
    </alternativeName>
    <alternativeName>
        <fullName evidence="7">Polyphosphoric acid kinase</fullName>
    </alternativeName>
</protein>
<feature type="binding site" evidence="7">
    <location>
        <position position="465"/>
    </location>
    <ligand>
        <name>ATP</name>
        <dbReference type="ChEBI" id="CHEBI:30616"/>
    </ligand>
</feature>
<evidence type="ECO:0000313" key="11">
    <source>
        <dbReference type="Proteomes" id="UP000436006"/>
    </source>
</evidence>
<dbReference type="GO" id="GO:0006799">
    <property type="term" value="P:polyphosphate biosynthetic process"/>
    <property type="evidence" value="ECO:0007669"/>
    <property type="project" value="UniProtKB-UniRule"/>
</dbReference>
<dbReference type="InterPro" id="IPR025200">
    <property type="entry name" value="PPK_C_dom2"/>
</dbReference>
<comment type="function">
    <text evidence="7 8">Catalyzes the reversible transfer of the terminal phosphate of ATP to form a long-chain polyphosphate (polyP).</text>
</comment>
<accession>A0A7K1SD46</accession>
<proteinExistence type="inferred from homology"/>
<dbReference type="Gene3D" id="3.30.1840.10">
    <property type="entry name" value="Polyphosphate kinase middle domain"/>
    <property type="match status" value="1"/>
</dbReference>
<evidence type="ECO:0000256" key="4">
    <source>
        <dbReference type="ARBA" id="ARBA00022777"/>
    </source>
</evidence>
<evidence type="ECO:0000313" key="10">
    <source>
        <dbReference type="EMBL" id="MVM31486.1"/>
    </source>
</evidence>
<dbReference type="GO" id="GO:0005524">
    <property type="term" value="F:ATP binding"/>
    <property type="evidence" value="ECO:0007669"/>
    <property type="project" value="UniProtKB-KW"/>
</dbReference>
<dbReference type="Pfam" id="PF02503">
    <property type="entry name" value="PP_kinase"/>
    <property type="match status" value="1"/>
</dbReference>
<evidence type="ECO:0000256" key="8">
    <source>
        <dbReference type="RuleBase" id="RU003800"/>
    </source>
</evidence>
<feature type="binding site" evidence="7">
    <location>
        <position position="594"/>
    </location>
    <ligand>
        <name>ATP</name>
        <dbReference type="ChEBI" id="CHEBI:30616"/>
    </ligand>
</feature>
<evidence type="ECO:0000256" key="5">
    <source>
        <dbReference type="ARBA" id="ARBA00022840"/>
    </source>
</evidence>
<evidence type="ECO:0000256" key="3">
    <source>
        <dbReference type="ARBA" id="ARBA00022741"/>
    </source>
</evidence>
<dbReference type="InterPro" id="IPR041108">
    <property type="entry name" value="PP_kinase_C_1"/>
</dbReference>
<feature type="domain" description="PLD phosphodiesterase" evidence="9">
    <location>
        <begin position="589"/>
        <end position="619"/>
    </location>
</feature>